<dbReference type="SUPFAM" id="SSF56784">
    <property type="entry name" value="HAD-like"/>
    <property type="match status" value="1"/>
</dbReference>
<evidence type="ECO:0000256" key="6">
    <source>
        <dbReference type="ARBA" id="ARBA00022842"/>
    </source>
</evidence>
<keyword evidence="5 8" id="KW-0378">Hydrolase</keyword>
<dbReference type="SFLD" id="SFLDS00003">
    <property type="entry name" value="Haloacid_Dehalogenase"/>
    <property type="match status" value="1"/>
</dbReference>
<sequence>MNFLFKTVFCFLIKNNSVLKKLKLIVIDVDGILTDGKLYYNEHGEFFKTFDVKDGLGIKLLCKELNVAILSGNPSNIIHVRAKSLGIKYCMVGIDDKKASLQSLMNQLGISSQEVAYIGDDINDLPVRSITQLFICPSDAHPSVKKVADLILKSRGGNGAVREFADYVLNAKGILDSYILQGFFEKNV</sequence>
<keyword evidence="4 7" id="KW-0479">Metal-binding</keyword>
<dbReference type="SFLD" id="SFLDG01136">
    <property type="entry name" value="C1.6:_Phosphoserine_Phosphatas"/>
    <property type="match status" value="1"/>
</dbReference>
<proteinExistence type="inferred from homology"/>
<comment type="caution">
    <text evidence="8">The sequence shown here is derived from an EMBL/GenBank/DDBJ whole genome shotgun (WGS) entry which is preliminary data.</text>
</comment>
<organism evidence="8 9">
    <name type="scientific">Leptospira kirschneri str. H1</name>
    <dbReference type="NCBI Taxonomy" id="1049966"/>
    <lineage>
        <taxon>Bacteria</taxon>
        <taxon>Pseudomonadati</taxon>
        <taxon>Spirochaetota</taxon>
        <taxon>Spirochaetia</taxon>
        <taxon>Leptospirales</taxon>
        <taxon>Leptospiraceae</taxon>
        <taxon>Leptospira</taxon>
    </lineage>
</organism>
<evidence type="ECO:0000256" key="2">
    <source>
        <dbReference type="ARBA" id="ARBA00005893"/>
    </source>
</evidence>
<feature type="binding site" evidence="7">
    <location>
        <position position="28"/>
    </location>
    <ligand>
        <name>Mg(2+)</name>
        <dbReference type="ChEBI" id="CHEBI:18420"/>
    </ligand>
</feature>
<dbReference type="PANTHER" id="PTHR21485">
    <property type="entry name" value="HAD SUPERFAMILY MEMBERS CMAS AND KDSC"/>
    <property type="match status" value="1"/>
</dbReference>
<dbReference type="RefSeq" id="WP_004766688.1">
    <property type="nucleotide sequence ID" value="NZ_AHMY02000059.1"/>
</dbReference>
<dbReference type="PIRSF" id="PIRSF006118">
    <property type="entry name" value="KDO8-P_Ptase"/>
    <property type="match status" value="1"/>
</dbReference>
<evidence type="ECO:0000313" key="8">
    <source>
        <dbReference type="EMBL" id="EKO14138.1"/>
    </source>
</evidence>
<dbReference type="InterPro" id="IPR050793">
    <property type="entry name" value="CMP-NeuNAc_synthase"/>
</dbReference>
<dbReference type="InterPro" id="IPR010023">
    <property type="entry name" value="KdsC_fam"/>
</dbReference>
<dbReference type="CDD" id="cd01630">
    <property type="entry name" value="HAD_KDO-like"/>
    <property type="match status" value="1"/>
</dbReference>
<evidence type="ECO:0000256" key="5">
    <source>
        <dbReference type="ARBA" id="ARBA00022801"/>
    </source>
</evidence>
<evidence type="ECO:0000256" key="4">
    <source>
        <dbReference type="ARBA" id="ARBA00022723"/>
    </source>
</evidence>
<dbReference type="Gene3D" id="3.40.50.1000">
    <property type="entry name" value="HAD superfamily/HAD-like"/>
    <property type="match status" value="1"/>
</dbReference>
<comment type="similarity">
    <text evidence="2">Belongs to the KdsC family.</text>
</comment>
<reference evidence="8 9" key="1">
    <citation type="submission" date="2012-10" db="EMBL/GenBank/DDBJ databases">
        <authorList>
            <person name="Harkins D.M."/>
            <person name="Durkin A.S."/>
            <person name="Brinkac L.M."/>
            <person name="Selengut J.D."/>
            <person name="Sanka R."/>
            <person name="DePew J."/>
            <person name="Purushe J."/>
            <person name="Peacock S.J."/>
            <person name="Thaipadungpanit J."/>
            <person name="Wuthiekanun V.W."/>
            <person name="Day N.P."/>
            <person name="Vinetz J.M."/>
            <person name="Sutton G.G."/>
            <person name="Nelson W.C."/>
            <person name="Fouts D.E."/>
        </authorList>
    </citation>
    <scope>NUCLEOTIDE SEQUENCE [LARGE SCALE GENOMIC DNA]</scope>
    <source>
        <strain evidence="8 9">H1</strain>
    </source>
</reference>
<evidence type="ECO:0000313" key="9">
    <source>
        <dbReference type="Proteomes" id="UP000006253"/>
    </source>
</evidence>
<evidence type="ECO:0000256" key="7">
    <source>
        <dbReference type="PIRSR" id="PIRSR006118-2"/>
    </source>
</evidence>
<protein>
    <submittedName>
        <fullName evidence="8">3-deoxy-D-manno-octulosonate 8-phosphate phosphatase, YrbI family</fullName>
        <ecNumber evidence="8">3.1.3.45</ecNumber>
    </submittedName>
</protein>
<comment type="cofactor">
    <cofactor evidence="1 7">
        <name>Mg(2+)</name>
        <dbReference type="ChEBI" id="CHEBI:18420"/>
    </cofactor>
</comment>
<accession>A0A0E2AYV4</accession>
<gene>
    <name evidence="8" type="ORF">LEP1GSC081_2030</name>
</gene>
<dbReference type="SFLD" id="SFLDG01138">
    <property type="entry name" value="C1.6.2:_Deoxy-d-mannose-octulo"/>
    <property type="match status" value="1"/>
</dbReference>
<comment type="subunit">
    <text evidence="3">Homotetramer.</text>
</comment>
<feature type="binding site" evidence="7">
    <location>
        <position position="120"/>
    </location>
    <ligand>
        <name>Mg(2+)</name>
        <dbReference type="ChEBI" id="CHEBI:18420"/>
    </ligand>
</feature>
<evidence type="ECO:0000256" key="3">
    <source>
        <dbReference type="ARBA" id="ARBA00011881"/>
    </source>
</evidence>
<dbReference type="GO" id="GO:0046872">
    <property type="term" value="F:metal ion binding"/>
    <property type="evidence" value="ECO:0007669"/>
    <property type="project" value="UniProtKB-KW"/>
</dbReference>
<dbReference type="Pfam" id="PF08282">
    <property type="entry name" value="Hydrolase_3"/>
    <property type="match status" value="1"/>
</dbReference>
<name>A0A0E2AYV4_9LEPT</name>
<dbReference type="NCBIfam" id="TIGR01670">
    <property type="entry name" value="KdsC-phosphatas"/>
    <property type="match status" value="1"/>
</dbReference>
<dbReference type="EMBL" id="AHMY02000059">
    <property type="protein sequence ID" value="EKO14138.1"/>
    <property type="molecule type" value="Genomic_DNA"/>
</dbReference>
<dbReference type="AlphaFoldDB" id="A0A0E2AYV4"/>
<feature type="binding site" evidence="7">
    <location>
        <position position="30"/>
    </location>
    <ligand>
        <name>substrate</name>
    </ligand>
</feature>
<dbReference type="GO" id="GO:0008781">
    <property type="term" value="F:N-acylneuraminate cytidylyltransferase activity"/>
    <property type="evidence" value="ECO:0007669"/>
    <property type="project" value="TreeGrafter"/>
</dbReference>
<dbReference type="FunFam" id="3.40.50.1000:FF:000029">
    <property type="entry name" value="3-deoxy-D-manno-octulosonate 8-phosphate phosphatase KdsC"/>
    <property type="match status" value="1"/>
</dbReference>
<evidence type="ECO:0000256" key="1">
    <source>
        <dbReference type="ARBA" id="ARBA00001946"/>
    </source>
</evidence>
<dbReference type="GO" id="GO:0019143">
    <property type="term" value="F:3-deoxy-manno-octulosonate-8-phosphatase activity"/>
    <property type="evidence" value="ECO:0007669"/>
    <property type="project" value="UniProtKB-EC"/>
</dbReference>
<dbReference type="EC" id="3.1.3.45" evidence="8"/>
<dbReference type="PANTHER" id="PTHR21485:SF3">
    <property type="entry name" value="N-ACYLNEURAMINATE CYTIDYLYLTRANSFERASE"/>
    <property type="match status" value="1"/>
</dbReference>
<dbReference type="Proteomes" id="UP000006253">
    <property type="component" value="Unassembled WGS sequence"/>
</dbReference>
<dbReference type="InterPro" id="IPR036412">
    <property type="entry name" value="HAD-like_sf"/>
</dbReference>
<dbReference type="InterPro" id="IPR023214">
    <property type="entry name" value="HAD_sf"/>
</dbReference>
<keyword evidence="6 7" id="KW-0460">Magnesium</keyword>